<evidence type="ECO:0000313" key="1">
    <source>
        <dbReference type="Proteomes" id="UP000694865"/>
    </source>
</evidence>
<dbReference type="Gene3D" id="3.10.100.10">
    <property type="entry name" value="Mannose-Binding Protein A, subunit A"/>
    <property type="match status" value="2"/>
</dbReference>
<protein>
    <submittedName>
        <fullName evidence="2">Uncharacterized protein LOC102804964</fullName>
    </submittedName>
</protein>
<organism evidence="1 2">
    <name type="scientific">Saccoglossus kowalevskii</name>
    <name type="common">Acorn worm</name>
    <dbReference type="NCBI Taxonomy" id="10224"/>
    <lineage>
        <taxon>Eukaryota</taxon>
        <taxon>Metazoa</taxon>
        <taxon>Hemichordata</taxon>
        <taxon>Enteropneusta</taxon>
        <taxon>Harrimaniidae</taxon>
        <taxon>Saccoglossus</taxon>
    </lineage>
</organism>
<proteinExistence type="predicted"/>
<dbReference type="Proteomes" id="UP000694865">
    <property type="component" value="Unplaced"/>
</dbReference>
<sequence length="191" mass="20635">MNWAVSALIANGDTSNFWIDGSIDGSRITFSDGSTMAVDSNLFHDDEPNGSGSCLQLWHNNGYWMMDDSSCHYELNYLCSALPVVSSDTAYLASTQCASGALYQVTDQASLERAQVVMATNGENVNYWVDGNISGNTITFTGGSKIAVDSTLFHANEPNGSGPCLFLGWNSGEWKLDDSACGHQRRYLCIG</sequence>
<accession>A0ABM0M845</accession>
<dbReference type="SUPFAM" id="SSF56436">
    <property type="entry name" value="C-type lectin-like"/>
    <property type="match status" value="2"/>
</dbReference>
<evidence type="ECO:0000313" key="2">
    <source>
        <dbReference type="RefSeq" id="XP_006816186.1"/>
    </source>
</evidence>
<keyword evidence="1" id="KW-1185">Reference proteome</keyword>
<dbReference type="CDD" id="cd00037">
    <property type="entry name" value="CLECT"/>
    <property type="match status" value="1"/>
</dbReference>
<reference evidence="2" key="1">
    <citation type="submission" date="2025-08" db="UniProtKB">
        <authorList>
            <consortium name="RefSeq"/>
        </authorList>
    </citation>
    <scope>IDENTIFICATION</scope>
    <source>
        <tissue evidence="2">Testes</tissue>
    </source>
</reference>
<dbReference type="GeneID" id="102804964"/>
<dbReference type="InterPro" id="IPR016186">
    <property type="entry name" value="C-type_lectin-like/link_sf"/>
</dbReference>
<name>A0ABM0M845_SACKO</name>
<dbReference type="InterPro" id="IPR016187">
    <property type="entry name" value="CTDL_fold"/>
</dbReference>
<gene>
    <name evidence="2" type="primary">LOC102804964</name>
</gene>
<dbReference type="RefSeq" id="XP_006816186.1">
    <property type="nucleotide sequence ID" value="XM_006816123.1"/>
</dbReference>